<dbReference type="EMBL" id="KZ084093">
    <property type="protein sequence ID" value="OSD05279.1"/>
    <property type="molecule type" value="Genomic_DNA"/>
</dbReference>
<evidence type="ECO:0008006" key="4">
    <source>
        <dbReference type="Google" id="ProtNLM"/>
    </source>
</evidence>
<feature type="compositionally biased region" description="Low complexity" evidence="1">
    <location>
        <begin position="1"/>
        <end position="13"/>
    </location>
</feature>
<evidence type="ECO:0000256" key="1">
    <source>
        <dbReference type="SAM" id="MobiDB-lite"/>
    </source>
</evidence>
<keyword evidence="3" id="KW-1185">Reference proteome</keyword>
<proteinExistence type="predicted"/>
<feature type="compositionally biased region" description="Polar residues" evidence="1">
    <location>
        <begin position="315"/>
        <end position="324"/>
    </location>
</feature>
<dbReference type="AlphaFoldDB" id="A0A1Y2IVW0"/>
<dbReference type="SUPFAM" id="SSF54427">
    <property type="entry name" value="NTF2-like"/>
    <property type="match status" value="1"/>
</dbReference>
<feature type="region of interest" description="Disordered" evidence="1">
    <location>
        <begin position="208"/>
        <end position="357"/>
    </location>
</feature>
<name>A0A1Y2IVW0_TRAC3</name>
<feature type="compositionally biased region" description="Basic and acidic residues" evidence="1">
    <location>
        <begin position="549"/>
        <end position="571"/>
    </location>
</feature>
<sequence>MSASDLLLSDLHLPTASVSPGTHVRGDKPPPPKRRKVSPRPVAHSHPSLQGQSNLAHTDIVDAPSSPIAVSTHLRTSPPLVLADMPFLPPSVKRERSPTPSLSESSTQVPRLISEGCVRIAPTPSECKSGRPGYQAARQRWTASEVKKLRERGLRPTRVLIREDGMVIDWTSKVPVLSDTLRPPPSTPSATVTGPLVAPDTKLLERNSNQSTSVSAQVTADNNLQEPAAPLPDAVTSKPHIPRIKPRTARPPGQTIWERVSPPSRRPRAPTSASIPVAASISATNDTRTLGREPVPSPSLPTDSAKPAAVAQPPTAHSGSTRSNVPPDVEVIDLTGDPNDATDFDRSSSSSPEPLAQVVARRSRALPTPDDTPAARLGGPDTILTIQEQAPRSFRSPAPVQHRFEAPGTAVVDVDPTNEVVIEEKQAAAIDFLQRYLMTFMMDRSDLASAYSHTATFSVQILPLPSGRTDPRSVGTSYPSSSHHQGRLDVIAALLDLPEDRAACDPDAAGEPQRKVDWDLCYAREAGDTLLICSFLTAMPLWESEDDDARPSSRSEGKGKGKERAVGDSEPLRRVPRVGVCEQRFVLRPREWDEEDRSTPGVWPLVAVAHQMLFRPLPPH</sequence>
<feature type="region of interest" description="Disordered" evidence="1">
    <location>
        <begin position="1"/>
        <end position="55"/>
    </location>
</feature>
<evidence type="ECO:0000313" key="2">
    <source>
        <dbReference type="EMBL" id="OSD05279.1"/>
    </source>
</evidence>
<accession>A0A1Y2IVW0</accession>
<dbReference type="Gene3D" id="3.10.450.50">
    <property type="match status" value="1"/>
</dbReference>
<dbReference type="OrthoDB" id="3265156at2759"/>
<dbReference type="InterPro" id="IPR032710">
    <property type="entry name" value="NTF2-like_dom_sf"/>
</dbReference>
<feature type="compositionally biased region" description="Polar residues" evidence="1">
    <location>
        <begin position="208"/>
        <end position="225"/>
    </location>
</feature>
<protein>
    <recommendedName>
        <fullName evidence="4">NTF2 domain-containing protein</fullName>
    </recommendedName>
</protein>
<reference evidence="2 3" key="1">
    <citation type="journal article" date="2015" name="Biotechnol. Biofuels">
        <title>Enhanced degradation of softwood versus hardwood by the white-rot fungus Pycnoporus coccineus.</title>
        <authorList>
            <person name="Couturier M."/>
            <person name="Navarro D."/>
            <person name="Chevret D."/>
            <person name="Henrissat B."/>
            <person name="Piumi F."/>
            <person name="Ruiz-Duenas F.J."/>
            <person name="Martinez A.T."/>
            <person name="Grigoriev I.V."/>
            <person name="Riley R."/>
            <person name="Lipzen A."/>
            <person name="Berrin J.G."/>
            <person name="Master E.R."/>
            <person name="Rosso M.N."/>
        </authorList>
    </citation>
    <scope>NUCLEOTIDE SEQUENCE [LARGE SCALE GENOMIC DNA]</scope>
    <source>
        <strain evidence="2 3">BRFM310</strain>
    </source>
</reference>
<dbReference type="Proteomes" id="UP000193067">
    <property type="component" value="Unassembled WGS sequence"/>
</dbReference>
<feature type="compositionally biased region" description="Low complexity" evidence="1">
    <location>
        <begin position="259"/>
        <end position="284"/>
    </location>
</feature>
<organism evidence="2 3">
    <name type="scientific">Trametes coccinea (strain BRFM310)</name>
    <name type="common">Pycnoporus coccineus</name>
    <dbReference type="NCBI Taxonomy" id="1353009"/>
    <lineage>
        <taxon>Eukaryota</taxon>
        <taxon>Fungi</taxon>
        <taxon>Dikarya</taxon>
        <taxon>Basidiomycota</taxon>
        <taxon>Agaricomycotina</taxon>
        <taxon>Agaricomycetes</taxon>
        <taxon>Polyporales</taxon>
        <taxon>Polyporaceae</taxon>
        <taxon>Trametes</taxon>
    </lineage>
</organism>
<gene>
    <name evidence="2" type="ORF">PYCCODRAFT_1475362</name>
</gene>
<feature type="region of interest" description="Disordered" evidence="1">
    <location>
        <begin position="544"/>
        <end position="571"/>
    </location>
</feature>
<evidence type="ECO:0000313" key="3">
    <source>
        <dbReference type="Proteomes" id="UP000193067"/>
    </source>
</evidence>